<feature type="transmembrane region" description="Helical" evidence="1">
    <location>
        <begin position="210"/>
        <end position="229"/>
    </location>
</feature>
<organism evidence="2 3">
    <name type="scientific">Candidatus Cryosericum terrychapinii</name>
    <dbReference type="NCBI Taxonomy" id="2290919"/>
    <lineage>
        <taxon>Bacteria</taxon>
        <taxon>Pseudomonadati</taxon>
        <taxon>Caldisericota/Cryosericota group</taxon>
        <taxon>Candidatus Cryosericota</taxon>
        <taxon>Candidatus Cryosericia</taxon>
        <taxon>Candidatus Cryosericales</taxon>
        <taxon>Candidatus Cryosericaceae</taxon>
        <taxon>Candidatus Cryosericum</taxon>
    </lineage>
</organism>
<keyword evidence="1" id="KW-0472">Membrane</keyword>
<reference evidence="2 3" key="1">
    <citation type="submission" date="2018-09" db="EMBL/GenBank/DDBJ databases">
        <title>Discovery and Ecogenomic Context for Candidatus Cryosericales, a Global Caldiserica Order Active in Thawing Permafrost.</title>
        <authorList>
            <person name="Martinez M.A."/>
            <person name="Woodcroft B.J."/>
            <person name="Ignacio Espinoza J.C."/>
            <person name="Zayed A."/>
            <person name="Singleton C.M."/>
            <person name="Boyd J."/>
            <person name="Li Y.-F."/>
            <person name="Purvine S."/>
            <person name="Maughan H."/>
            <person name="Hodgkins S.B."/>
            <person name="Anderson D."/>
            <person name="Sederholm M."/>
            <person name="Temperton B."/>
            <person name="Saleska S.R."/>
            <person name="Tyson G.W."/>
            <person name="Rich V.I."/>
        </authorList>
    </citation>
    <scope>NUCLEOTIDE SEQUENCE [LARGE SCALE GENOMIC DNA]</scope>
    <source>
        <strain evidence="2 3">SMC7</strain>
    </source>
</reference>
<evidence type="ECO:0000313" key="3">
    <source>
        <dbReference type="Proteomes" id="UP000266328"/>
    </source>
</evidence>
<name>A0A398D350_9BACT</name>
<dbReference type="Pfam" id="PF05857">
    <property type="entry name" value="TraX"/>
    <property type="match status" value="1"/>
</dbReference>
<gene>
    <name evidence="2" type="ORF">SMC7_01280</name>
</gene>
<feature type="transmembrane region" description="Helical" evidence="1">
    <location>
        <begin position="50"/>
        <end position="70"/>
    </location>
</feature>
<proteinExistence type="predicted"/>
<sequence>MTNHDEGTFSLENGQPTLEQSDALKLVAIISMTVDHVGAILLPQVGWLRIIGRVAFPLFAYQLAVGYLHTRNLARYARRLAIWGFIAQPIYMIAFGVRLWTLNIFATLLLGLLAIWGWDHHRWWAIVLPLSLVSIQLWFPEVGPDYGLYGVLLCLASFVLFQHKEQLAIGHGLLHVLAGVLFWPAQVYALASIPFILWPPRLHLRRLPELFYAYYPAHLALLVLVRHLLTR</sequence>
<evidence type="ECO:0000256" key="1">
    <source>
        <dbReference type="SAM" id="Phobius"/>
    </source>
</evidence>
<dbReference type="EMBL" id="QXIS01000006">
    <property type="protein sequence ID" value="RIE06667.1"/>
    <property type="molecule type" value="Genomic_DNA"/>
</dbReference>
<feature type="transmembrane region" description="Helical" evidence="1">
    <location>
        <begin position="173"/>
        <end position="198"/>
    </location>
</feature>
<feature type="transmembrane region" description="Helical" evidence="1">
    <location>
        <begin position="146"/>
        <end position="161"/>
    </location>
</feature>
<dbReference type="InterPro" id="IPR008875">
    <property type="entry name" value="TraX"/>
</dbReference>
<accession>A0A398D350</accession>
<evidence type="ECO:0000313" key="2">
    <source>
        <dbReference type="EMBL" id="RIE06667.1"/>
    </source>
</evidence>
<keyword evidence="1" id="KW-1133">Transmembrane helix</keyword>
<dbReference type="AlphaFoldDB" id="A0A398D350"/>
<dbReference type="Proteomes" id="UP000266328">
    <property type="component" value="Unassembled WGS sequence"/>
</dbReference>
<comment type="caution">
    <text evidence="2">The sequence shown here is derived from an EMBL/GenBank/DDBJ whole genome shotgun (WGS) entry which is preliminary data.</text>
</comment>
<evidence type="ECO:0008006" key="4">
    <source>
        <dbReference type="Google" id="ProtNLM"/>
    </source>
</evidence>
<dbReference type="OrthoDB" id="9781069at2"/>
<protein>
    <recommendedName>
        <fullName evidence="4">Conjugal transfer protein TraX</fullName>
    </recommendedName>
</protein>
<dbReference type="RefSeq" id="WP_119088570.1">
    <property type="nucleotide sequence ID" value="NZ_QXIS01000006.1"/>
</dbReference>
<keyword evidence="3" id="KW-1185">Reference proteome</keyword>
<keyword evidence="1" id="KW-0812">Transmembrane</keyword>
<feature type="transmembrane region" description="Helical" evidence="1">
    <location>
        <begin position="90"/>
        <end position="116"/>
    </location>
</feature>